<reference evidence="2 3" key="2">
    <citation type="submission" date="2018-11" db="EMBL/GenBank/DDBJ databases">
        <authorList>
            <consortium name="Pathogen Informatics"/>
        </authorList>
    </citation>
    <scope>NUCLEOTIDE SEQUENCE [LARGE SCALE GENOMIC DNA]</scope>
    <source>
        <strain evidence="2 3">Egypt</strain>
    </source>
</reference>
<feature type="compositionally biased region" description="Acidic residues" evidence="1">
    <location>
        <begin position="15"/>
        <end position="39"/>
    </location>
</feature>
<gene>
    <name evidence="2" type="ORF">ECPE_LOCUS13789</name>
</gene>
<feature type="region of interest" description="Disordered" evidence="1">
    <location>
        <begin position="1"/>
        <end position="40"/>
    </location>
</feature>
<feature type="compositionally biased region" description="Basic and acidic residues" evidence="1">
    <location>
        <begin position="1"/>
        <end position="14"/>
    </location>
</feature>
<name>A0A183B3K4_9TREM</name>
<evidence type="ECO:0000256" key="1">
    <source>
        <dbReference type="SAM" id="MobiDB-lite"/>
    </source>
</evidence>
<protein>
    <submittedName>
        <fullName evidence="2 4">Uncharacterized protein</fullName>
    </submittedName>
</protein>
<dbReference type="AlphaFoldDB" id="A0A183B3K4"/>
<sequence>MMDRMTEDTSHSDSDLIDNDVEEDEYDEDDELEDVDDGMSEFCGRKYPDCAVLPGLRFATDTVPNTALTSLEHIVSRATVTPLPGQ</sequence>
<reference evidence="4" key="1">
    <citation type="submission" date="2016-06" db="UniProtKB">
        <authorList>
            <consortium name="WormBaseParasite"/>
        </authorList>
    </citation>
    <scope>IDENTIFICATION</scope>
</reference>
<evidence type="ECO:0000313" key="3">
    <source>
        <dbReference type="Proteomes" id="UP000272942"/>
    </source>
</evidence>
<dbReference type="Proteomes" id="UP000272942">
    <property type="component" value="Unassembled WGS sequence"/>
</dbReference>
<dbReference type="WBParaSite" id="ECPE_0001382901-mRNA-1">
    <property type="protein sequence ID" value="ECPE_0001382901-mRNA-1"/>
    <property type="gene ID" value="ECPE_0001382901"/>
</dbReference>
<evidence type="ECO:0000313" key="4">
    <source>
        <dbReference type="WBParaSite" id="ECPE_0001382901-mRNA-1"/>
    </source>
</evidence>
<keyword evidence="3" id="KW-1185">Reference proteome</keyword>
<proteinExistence type="predicted"/>
<evidence type="ECO:0000313" key="2">
    <source>
        <dbReference type="EMBL" id="VDP91061.1"/>
    </source>
</evidence>
<dbReference type="EMBL" id="UZAN01055962">
    <property type="protein sequence ID" value="VDP91061.1"/>
    <property type="molecule type" value="Genomic_DNA"/>
</dbReference>
<accession>A0A183B3K4</accession>
<organism evidence="4">
    <name type="scientific">Echinostoma caproni</name>
    <dbReference type="NCBI Taxonomy" id="27848"/>
    <lineage>
        <taxon>Eukaryota</taxon>
        <taxon>Metazoa</taxon>
        <taxon>Spiralia</taxon>
        <taxon>Lophotrochozoa</taxon>
        <taxon>Platyhelminthes</taxon>
        <taxon>Trematoda</taxon>
        <taxon>Digenea</taxon>
        <taxon>Plagiorchiida</taxon>
        <taxon>Echinostomata</taxon>
        <taxon>Echinostomatoidea</taxon>
        <taxon>Echinostomatidae</taxon>
        <taxon>Echinostoma</taxon>
    </lineage>
</organism>